<dbReference type="AlphaFoldDB" id="W6UCV2"/>
<gene>
    <name evidence="1" type="ORF">EGR_09004</name>
</gene>
<protein>
    <submittedName>
        <fullName evidence="1">Uncharacterized protein</fullName>
    </submittedName>
</protein>
<reference evidence="1 2" key="1">
    <citation type="journal article" date="2013" name="Nat. Genet.">
        <title>The genome of the hydatid tapeworm Echinococcus granulosus.</title>
        <authorList>
            <person name="Zheng H."/>
            <person name="Zhang W."/>
            <person name="Zhang L."/>
            <person name="Zhang Z."/>
            <person name="Li J."/>
            <person name="Lu G."/>
            <person name="Zhu Y."/>
            <person name="Wang Y."/>
            <person name="Huang Y."/>
            <person name="Liu J."/>
            <person name="Kang H."/>
            <person name="Chen J."/>
            <person name="Wang L."/>
            <person name="Chen A."/>
            <person name="Yu S."/>
            <person name="Gao Z."/>
            <person name="Jin L."/>
            <person name="Gu W."/>
            <person name="Wang Z."/>
            <person name="Zhao L."/>
            <person name="Shi B."/>
            <person name="Wen H."/>
            <person name="Lin R."/>
            <person name="Jones M.K."/>
            <person name="Brejova B."/>
            <person name="Vinar T."/>
            <person name="Zhao G."/>
            <person name="McManus D.P."/>
            <person name="Chen Z."/>
            <person name="Zhou Y."/>
            <person name="Wang S."/>
        </authorList>
    </citation>
    <scope>NUCLEOTIDE SEQUENCE [LARGE SCALE GENOMIC DNA]</scope>
</reference>
<dbReference type="KEGG" id="egl:EGR_09004"/>
<name>W6UCV2_ECHGR</name>
<proteinExistence type="predicted"/>
<accession>W6UCV2</accession>
<evidence type="ECO:0000313" key="2">
    <source>
        <dbReference type="Proteomes" id="UP000019149"/>
    </source>
</evidence>
<dbReference type="EMBL" id="APAU02000128">
    <property type="protein sequence ID" value="EUB56112.1"/>
    <property type="molecule type" value="Genomic_DNA"/>
</dbReference>
<dbReference type="Proteomes" id="UP000019149">
    <property type="component" value="Unassembled WGS sequence"/>
</dbReference>
<sequence>MKAAPGVVAYDVPMPGEDADVAGTNYSAAGFSSSQPPQTKPMIQIQNHYDAEQCIGSHRITLHLSTIHHTASLHSMPHQSTSLDLGTAKEALTPPIQSIFRQMDLSYYYQLKNLELTKFSRLFKSGLNYFHCSILLFPVKFWWVQQGIAIPTMAFIITLFENNVKNALLLYLIVV</sequence>
<comment type="caution">
    <text evidence="1">The sequence shown here is derived from an EMBL/GenBank/DDBJ whole genome shotgun (WGS) entry which is preliminary data.</text>
</comment>
<dbReference type="GeneID" id="36344719"/>
<organism evidence="1 2">
    <name type="scientific">Echinococcus granulosus</name>
    <name type="common">Hydatid tapeworm</name>
    <dbReference type="NCBI Taxonomy" id="6210"/>
    <lineage>
        <taxon>Eukaryota</taxon>
        <taxon>Metazoa</taxon>
        <taxon>Spiralia</taxon>
        <taxon>Lophotrochozoa</taxon>
        <taxon>Platyhelminthes</taxon>
        <taxon>Cestoda</taxon>
        <taxon>Eucestoda</taxon>
        <taxon>Cyclophyllidea</taxon>
        <taxon>Taeniidae</taxon>
        <taxon>Echinococcus</taxon>
        <taxon>Echinococcus granulosus group</taxon>
    </lineage>
</organism>
<keyword evidence="2" id="KW-1185">Reference proteome</keyword>
<evidence type="ECO:0000313" key="1">
    <source>
        <dbReference type="EMBL" id="EUB56112.1"/>
    </source>
</evidence>
<dbReference type="RefSeq" id="XP_024347308.1">
    <property type="nucleotide sequence ID" value="XM_024498253.1"/>
</dbReference>
<dbReference type="CTD" id="36344719"/>